<evidence type="ECO:0000313" key="2">
    <source>
        <dbReference type="Proteomes" id="UP000471640"/>
    </source>
</evidence>
<name>A0A6P1E111_9GAMM</name>
<sequence>MRSFKSPKDLKSFPCDHPAKPQLIELVNSLTTFEGSDPDADGWVVLIDDGAIDKPLIDLWDDWTLLDVPWEGVMKVHGFYEVIFLANNQFGIVFVVPIQPWLPSHYRSALEEHLDPKHRRDTMARKPKQEPVFKTAECPSLSGASTLTYHVGLSPNDELQLRIWANDGGGLFNKEWVLWKTFESALDTDKPVTAGYLKRAGVCQGKSANTPGFLLAVLKAEGLVEAREEGGYQKNDPSAWLVWLHVV</sequence>
<organism evidence="1 2">
    <name type="scientific">Thiorhodococcus mannitoliphagus</name>
    <dbReference type="NCBI Taxonomy" id="329406"/>
    <lineage>
        <taxon>Bacteria</taxon>
        <taxon>Pseudomonadati</taxon>
        <taxon>Pseudomonadota</taxon>
        <taxon>Gammaproteobacteria</taxon>
        <taxon>Chromatiales</taxon>
        <taxon>Chromatiaceae</taxon>
        <taxon>Thiorhodococcus</taxon>
    </lineage>
</organism>
<accession>A0A6P1E111</accession>
<dbReference type="Proteomes" id="UP000471640">
    <property type="component" value="Unassembled WGS sequence"/>
</dbReference>
<reference evidence="2" key="1">
    <citation type="journal article" date="2020" name="Microbiol. Resour. Announc.">
        <title>Draft Genome Sequences of Thiorhodococcus mannitoliphagus and Thiorhodococcus minor, Purple Sulfur Photosynthetic Bacteria in the Gammaproteobacterial Family Chromatiaceae.</title>
        <authorList>
            <person name="Aviles F.A."/>
            <person name="Meyer T.E."/>
            <person name="Kyndt J.A."/>
        </authorList>
    </citation>
    <scope>NUCLEOTIDE SEQUENCE [LARGE SCALE GENOMIC DNA]</scope>
    <source>
        <strain evidence="2">DSM 18266</strain>
    </source>
</reference>
<dbReference type="RefSeq" id="WP_164657022.1">
    <property type="nucleotide sequence ID" value="NZ_JAAIJR010000247.1"/>
</dbReference>
<dbReference type="EMBL" id="JAAIJR010000247">
    <property type="protein sequence ID" value="NEX23599.1"/>
    <property type="molecule type" value="Genomic_DNA"/>
</dbReference>
<keyword evidence="2" id="KW-1185">Reference proteome</keyword>
<proteinExistence type="predicted"/>
<dbReference type="AlphaFoldDB" id="A0A6P1E111"/>
<comment type="caution">
    <text evidence="1">The sequence shown here is derived from an EMBL/GenBank/DDBJ whole genome shotgun (WGS) entry which is preliminary data.</text>
</comment>
<reference evidence="1 2" key="2">
    <citation type="submission" date="2020-02" db="EMBL/GenBank/DDBJ databases">
        <title>Genome sequences of Thiorhodococcus mannitoliphagus and Thiorhodococcus minor, purple sulfur photosynthetic bacteria in the gammaproteobacterial family, Chromatiaceae.</title>
        <authorList>
            <person name="Aviles F.A."/>
            <person name="Meyer T.E."/>
            <person name="Kyndt J.A."/>
        </authorList>
    </citation>
    <scope>NUCLEOTIDE SEQUENCE [LARGE SCALE GENOMIC DNA]</scope>
    <source>
        <strain evidence="1 2">DSM 18266</strain>
    </source>
</reference>
<gene>
    <name evidence="1" type="ORF">G3480_25545</name>
</gene>
<evidence type="ECO:0000313" key="1">
    <source>
        <dbReference type="EMBL" id="NEX23599.1"/>
    </source>
</evidence>
<protein>
    <submittedName>
        <fullName evidence="1">Uncharacterized protein</fullName>
    </submittedName>
</protein>